<name>A0AAE1HG64_9NEOP</name>
<evidence type="ECO:0000256" key="1">
    <source>
        <dbReference type="SAM" id="MobiDB-lite"/>
    </source>
</evidence>
<dbReference type="InterPro" id="IPR003655">
    <property type="entry name" value="aKRAB"/>
</dbReference>
<feature type="region of interest" description="Disordered" evidence="1">
    <location>
        <begin position="220"/>
        <end position="241"/>
    </location>
</feature>
<feature type="region of interest" description="Disordered" evidence="1">
    <location>
        <begin position="284"/>
        <end position="396"/>
    </location>
</feature>
<dbReference type="PANTHER" id="PTHR31025:SF9">
    <property type="entry name" value="SI:DKEY-286J15.1"/>
    <property type="match status" value="1"/>
</dbReference>
<feature type="compositionally biased region" description="Basic residues" evidence="1">
    <location>
        <begin position="379"/>
        <end position="388"/>
    </location>
</feature>
<dbReference type="EMBL" id="JAHWGI010001022">
    <property type="protein sequence ID" value="KAK3920770.1"/>
    <property type="molecule type" value="Genomic_DNA"/>
</dbReference>
<feature type="domain" description="KRAB-related" evidence="2">
    <location>
        <begin position="236"/>
        <end position="299"/>
    </location>
</feature>
<reference evidence="3" key="1">
    <citation type="submission" date="2021-07" db="EMBL/GenBank/DDBJ databases">
        <authorList>
            <person name="Catto M.A."/>
            <person name="Jacobson A."/>
            <person name="Kennedy G."/>
            <person name="Labadie P."/>
            <person name="Hunt B.G."/>
            <person name="Srinivasan R."/>
        </authorList>
    </citation>
    <scope>NUCLEOTIDE SEQUENCE</scope>
    <source>
        <strain evidence="3">PL_HMW_Pooled</strain>
        <tissue evidence="3">Head</tissue>
    </source>
</reference>
<comment type="caution">
    <text evidence="3">The sequence shown here is derived from an EMBL/GenBank/DDBJ whole genome shotgun (WGS) entry which is preliminary data.</text>
</comment>
<dbReference type="Proteomes" id="UP001219518">
    <property type="component" value="Unassembled WGS sequence"/>
</dbReference>
<accession>A0AAE1HG64</accession>
<organism evidence="3 4">
    <name type="scientific">Frankliniella fusca</name>
    <dbReference type="NCBI Taxonomy" id="407009"/>
    <lineage>
        <taxon>Eukaryota</taxon>
        <taxon>Metazoa</taxon>
        <taxon>Ecdysozoa</taxon>
        <taxon>Arthropoda</taxon>
        <taxon>Hexapoda</taxon>
        <taxon>Insecta</taxon>
        <taxon>Pterygota</taxon>
        <taxon>Neoptera</taxon>
        <taxon>Paraneoptera</taxon>
        <taxon>Thysanoptera</taxon>
        <taxon>Terebrantia</taxon>
        <taxon>Thripoidea</taxon>
        <taxon>Thripidae</taxon>
        <taxon>Frankliniella</taxon>
    </lineage>
</organism>
<evidence type="ECO:0000313" key="3">
    <source>
        <dbReference type="EMBL" id="KAK3920770.1"/>
    </source>
</evidence>
<keyword evidence="4" id="KW-1185">Reference proteome</keyword>
<protein>
    <submittedName>
        <fullName evidence="3">Histone-lysine N-methyltransferase PRDM9</fullName>
    </submittedName>
</protein>
<feature type="compositionally biased region" description="Basic and acidic residues" evidence="1">
    <location>
        <begin position="333"/>
        <end position="347"/>
    </location>
</feature>
<evidence type="ECO:0000313" key="4">
    <source>
        <dbReference type="Proteomes" id="UP001219518"/>
    </source>
</evidence>
<dbReference type="AlphaFoldDB" id="A0AAE1HG64"/>
<gene>
    <name evidence="3" type="ORF">KUF71_010007</name>
</gene>
<feature type="compositionally biased region" description="Polar residues" evidence="1">
    <location>
        <begin position="351"/>
        <end position="374"/>
    </location>
</feature>
<reference evidence="3" key="2">
    <citation type="journal article" date="2023" name="BMC Genomics">
        <title>Pest status, molecular evolution, and epigenetic factors derived from the genome assembly of Frankliniella fusca, a thysanopteran phytovirus vector.</title>
        <authorList>
            <person name="Catto M.A."/>
            <person name="Labadie P.E."/>
            <person name="Jacobson A.L."/>
            <person name="Kennedy G.G."/>
            <person name="Srinivasan R."/>
            <person name="Hunt B.G."/>
        </authorList>
    </citation>
    <scope>NUCLEOTIDE SEQUENCE</scope>
    <source>
        <strain evidence="3">PL_HMW_Pooled</strain>
    </source>
</reference>
<dbReference type="PANTHER" id="PTHR31025">
    <property type="entry name" value="SI:CH211-196P9.1-RELATED"/>
    <property type="match status" value="1"/>
</dbReference>
<dbReference type="PROSITE" id="PS50806">
    <property type="entry name" value="KRAB_RELATED"/>
    <property type="match status" value="1"/>
</dbReference>
<proteinExistence type="predicted"/>
<sequence>MALSPPQPRRLEDLNSSDLVVFLRRVCSDVDDETFDMIIKHKVSGKRAKKYTAEDWTSIGLPYGDVKDIMSSLTDYDKEKENSLGLAMHNSNDSSKGLMPDHGLVMCSGSSILSPSKQAGSSSSSNLLLSKAGSSGSNLLLSKASSSGSNLLHSKASSSGSNSFFSKASCSGSNSFFSKASCSGSNSLLSKTGSCNSNVSLSKGSCSSNSLLVKAISNSGEDLTSRSNAPQQNTTDTSSKYESIKQYFDEDDFSDMPDYEIESYINQKELYEHGVSLGLRIGLPGFMRSPPKKRTKVVKEPQVEVPPSSMTLRTRKDTGLAPTLNDLSSENSESSKDDNFDFGKELEANEGNDSSSAEDVQQSTEDLSKANEQPENPKGTKRRRRRRQKPYEHLSEEDYVKTLPKFNVFDILKSKGTELKNVCKTLKKDGVVYGPQRKLMMRTLTRHLFFNEKGEVNRVTTEQKSGMAASVVAEYPLFKDGTDPSKRTWWRIFDPTGPSGFIANCTTTIFRSMNSKDRPRGGGQGFIVYTDDDSEEEPQAGGSASTTTFHDKDAEWMSLTMPFPTKNNDLVRGMESSFAVRRQWIVQTGPSITDILKKYPHLMSYGTEMLENEFNAMFPSKGPLFLRNFPRLVKLVKEKTEIEEVDFDHEETKDIIGTCLTLAKKLPRPNLQRYKRKHESVMPTLETLILPIPVGTNVKDIIDQKRKDAKSPVQPYLIAFTPAKRITRLYLVADSEMLELPQPSLITGLDLLFKAFFVFNVQYPLGWKVFWEMIEYGLCQINPQKLTNSAKELLQMYQFTPV</sequence>
<dbReference type="GO" id="GO:0006355">
    <property type="term" value="P:regulation of DNA-templated transcription"/>
    <property type="evidence" value="ECO:0007669"/>
    <property type="project" value="InterPro"/>
</dbReference>
<evidence type="ECO:0000259" key="2">
    <source>
        <dbReference type="PROSITE" id="PS50806"/>
    </source>
</evidence>